<name>A0ACB9MU89_BAUVA</name>
<gene>
    <name evidence="1" type="ORF">L6164_019780</name>
</gene>
<dbReference type="Proteomes" id="UP000828941">
    <property type="component" value="Chromosome 8"/>
</dbReference>
<evidence type="ECO:0000313" key="1">
    <source>
        <dbReference type="EMBL" id="KAI4327303.1"/>
    </source>
</evidence>
<protein>
    <submittedName>
        <fullName evidence="1">Uncharacterized protein</fullName>
    </submittedName>
</protein>
<keyword evidence="2" id="KW-1185">Reference proteome</keyword>
<dbReference type="EMBL" id="CM039433">
    <property type="protein sequence ID" value="KAI4327303.1"/>
    <property type="molecule type" value="Genomic_DNA"/>
</dbReference>
<comment type="caution">
    <text evidence="1">The sequence shown here is derived from an EMBL/GenBank/DDBJ whole genome shotgun (WGS) entry which is preliminary data.</text>
</comment>
<reference evidence="1 2" key="1">
    <citation type="journal article" date="2022" name="DNA Res.">
        <title>Chromosomal-level genome assembly of the orchid tree Bauhinia variegata (Leguminosae; Cercidoideae) supports the allotetraploid origin hypothesis of Bauhinia.</title>
        <authorList>
            <person name="Zhong Y."/>
            <person name="Chen Y."/>
            <person name="Zheng D."/>
            <person name="Pang J."/>
            <person name="Liu Y."/>
            <person name="Luo S."/>
            <person name="Meng S."/>
            <person name="Qian L."/>
            <person name="Wei D."/>
            <person name="Dai S."/>
            <person name="Zhou R."/>
        </authorList>
    </citation>
    <scope>NUCLEOTIDE SEQUENCE [LARGE SCALE GENOMIC DNA]</scope>
    <source>
        <strain evidence="1">BV-YZ2020</strain>
    </source>
</reference>
<proteinExistence type="predicted"/>
<evidence type="ECO:0000313" key="2">
    <source>
        <dbReference type="Proteomes" id="UP000828941"/>
    </source>
</evidence>
<sequence length="1030" mass="119612">MATPRSERVSITPSSARPLSITPGSRVLKSPDEEIWKRLKDAGLDEESIKKKDKAALIAYIAKLEAQIYEHLHHMGLLILEKNELASKYEQVMASAESSELLRKRDSAVHLSALSEARKREESLKKAVGVKDECIASLEKALREIRTECAETKVSAESKFAEAHSLIDEAQRKFVEVEAKVQAAESLQAEANRYNHIAERKLQEVEGREDDLRRRIISFKSDCDEKEKDMILERQAISERQKVLQQEQERLLEAQTLLNQREHHILSRSQEVNRLQKELEDAKVKIEKERRALHDEKSNLGLMEATLKRREEALIKRATELDKKEQELLDFQVKLANRESGEIQKVMVDQEAALRTRNSDFEVELQMQRKLVENEIETKRRAWELKEVDLKQWEDQLQEREHELEVLSRALGERERDLMEMSSVLEEKDQKLKTAEEEFNLNKTLVQKEKEQIDKVKQDLQNSLHSLENKRKEVDHAKERVEALKNEADDLPVLKVKLKEEIDFVRSQKLELLAEADKLQAEKAKFEADWDLLDEKKEELRKEAECIAEEKMTVSKFIKDERENLRKEKEAIRHQYNQDLKSLAHEREEFMNKMAREHAEWFGKMQQERADFLKDIEMQKKELDNLIEKRREEVEGYLKEREKDFEQLKNNEIRNIGALKEKAAKELEQVSLEMKGLHAEREEINLDRERRNKEWAELNNCIEELKVQRDKLQEQRELLHADRIEIHAQTEELKKLEGLKVISDDNAIVEMLKYDMESNKQKILARKNWKQRTVIQGDGLNSHKEVASTNKGNGFDTPNAQKPGVVSPPNIDRFSWIKRCTELIFKHSPEKPLIENEDRPMTFDSYDVSNGQMHSENSKLFSSFSKGQQMKYSFGEPKVIVEVPPAAEGVNRRSDFESEIMPDVNGKAFSFSDQHHVARRKRGNGDSVNNAGAPLIDQRQKKKQRSKGNATGHVPDQDATCCVISTPSDMSEVQQLLISSDQTQDDAKDTSMEMIDKVIHKQYARETVDKLLSTVRTVMGFGRLRPVGGL</sequence>
<organism evidence="1 2">
    <name type="scientific">Bauhinia variegata</name>
    <name type="common">Purple orchid tree</name>
    <name type="synonym">Phanera variegata</name>
    <dbReference type="NCBI Taxonomy" id="167791"/>
    <lineage>
        <taxon>Eukaryota</taxon>
        <taxon>Viridiplantae</taxon>
        <taxon>Streptophyta</taxon>
        <taxon>Embryophyta</taxon>
        <taxon>Tracheophyta</taxon>
        <taxon>Spermatophyta</taxon>
        <taxon>Magnoliopsida</taxon>
        <taxon>eudicotyledons</taxon>
        <taxon>Gunneridae</taxon>
        <taxon>Pentapetalae</taxon>
        <taxon>rosids</taxon>
        <taxon>fabids</taxon>
        <taxon>Fabales</taxon>
        <taxon>Fabaceae</taxon>
        <taxon>Cercidoideae</taxon>
        <taxon>Cercideae</taxon>
        <taxon>Bauhiniinae</taxon>
        <taxon>Bauhinia</taxon>
    </lineage>
</organism>
<accession>A0ACB9MU89</accession>